<name>A0A8T0I9S8_CERPU</name>
<reference evidence="14" key="1">
    <citation type="submission" date="2020-06" db="EMBL/GenBank/DDBJ databases">
        <title>WGS assembly of Ceratodon purpureus strain R40.</title>
        <authorList>
            <person name="Carey S.B."/>
            <person name="Jenkins J."/>
            <person name="Shu S."/>
            <person name="Lovell J.T."/>
            <person name="Sreedasyam A."/>
            <person name="Maumus F."/>
            <person name="Tiley G.P."/>
            <person name="Fernandez-Pozo N."/>
            <person name="Barry K."/>
            <person name="Chen C."/>
            <person name="Wang M."/>
            <person name="Lipzen A."/>
            <person name="Daum C."/>
            <person name="Saski C.A."/>
            <person name="Payton A.C."/>
            <person name="Mcbreen J.C."/>
            <person name="Conrad R.E."/>
            <person name="Kollar L.M."/>
            <person name="Olsson S."/>
            <person name="Huttunen S."/>
            <person name="Landis J.B."/>
            <person name="Wickett N.J."/>
            <person name="Johnson M.G."/>
            <person name="Rensing S.A."/>
            <person name="Grimwood J."/>
            <person name="Schmutz J."/>
            <person name="Mcdaniel S.F."/>
        </authorList>
    </citation>
    <scope>NUCLEOTIDE SEQUENCE</scope>
    <source>
        <strain evidence="14">R40</strain>
    </source>
</reference>
<dbReference type="Gene3D" id="2.60.40.1180">
    <property type="entry name" value="Golgi alpha-mannosidase II"/>
    <property type="match status" value="2"/>
</dbReference>
<evidence type="ECO:0000313" key="15">
    <source>
        <dbReference type="Proteomes" id="UP000822688"/>
    </source>
</evidence>
<dbReference type="CDD" id="cd14752">
    <property type="entry name" value="GH31_N"/>
    <property type="match status" value="1"/>
</dbReference>
<dbReference type="PROSITE" id="PS00129">
    <property type="entry name" value="GLYCOSYL_HYDROL_F31_1"/>
    <property type="match status" value="1"/>
</dbReference>
<dbReference type="PANTHER" id="PTHR22762:SF133">
    <property type="entry name" value="P-TYPE DOMAIN-CONTAINING PROTEIN"/>
    <property type="match status" value="1"/>
</dbReference>
<dbReference type="OrthoDB" id="5839090at2759"/>
<evidence type="ECO:0000256" key="6">
    <source>
        <dbReference type="ARBA" id="ARBA00023180"/>
    </source>
</evidence>
<evidence type="ECO:0000256" key="4">
    <source>
        <dbReference type="ARBA" id="ARBA00022729"/>
    </source>
</evidence>
<dbReference type="InterPro" id="IPR030458">
    <property type="entry name" value="Glyco_hydro_31_AS"/>
</dbReference>
<evidence type="ECO:0000259" key="13">
    <source>
        <dbReference type="Pfam" id="PF21365"/>
    </source>
</evidence>
<keyword evidence="4 10" id="KW-0732">Signal</keyword>
<feature type="chain" id="PRO_5035715325" description="alpha-glucosidase" evidence="10">
    <location>
        <begin position="33"/>
        <end position="924"/>
    </location>
</feature>
<keyword evidence="5 9" id="KW-0378">Hydrolase</keyword>
<evidence type="ECO:0000256" key="3">
    <source>
        <dbReference type="ARBA" id="ARBA00012741"/>
    </source>
</evidence>
<dbReference type="GO" id="GO:0030246">
    <property type="term" value="F:carbohydrate binding"/>
    <property type="evidence" value="ECO:0007669"/>
    <property type="project" value="InterPro"/>
</dbReference>
<evidence type="ECO:0000256" key="8">
    <source>
        <dbReference type="ARBA" id="ARBA00041343"/>
    </source>
</evidence>
<dbReference type="CDD" id="cd06602">
    <property type="entry name" value="GH31_MGAM_SI_GAA"/>
    <property type="match status" value="1"/>
</dbReference>
<evidence type="ECO:0000259" key="12">
    <source>
        <dbReference type="Pfam" id="PF13802"/>
    </source>
</evidence>
<dbReference type="Gene3D" id="3.20.20.80">
    <property type="entry name" value="Glycosidases"/>
    <property type="match status" value="1"/>
</dbReference>
<comment type="similarity">
    <text evidence="2 9">Belongs to the glycosyl hydrolase 31 family.</text>
</comment>
<dbReference type="GO" id="GO:0005975">
    <property type="term" value="P:carbohydrate metabolic process"/>
    <property type="evidence" value="ECO:0007669"/>
    <property type="project" value="InterPro"/>
</dbReference>
<dbReference type="AlphaFoldDB" id="A0A8T0I9S8"/>
<feature type="domain" description="Glycosyl hydrolase family 31 C-terminal" evidence="13">
    <location>
        <begin position="687"/>
        <end position="774"/>
    </location>
</feature>
<evidence type="ECO:0000256" key="5">
    <source>
        <dbReference type="ARBA" id="ARBA00022801"/>
    </source>
</evidence>
<dbReference type="InterPro" id="IPR000322">
    <property type="entry name" value="Glyco_hydro_31_TIM"/>
</dbReference>
<evidence type="ECO:0000256" key="10">
    <source>
        <dbReference type="SAM" id="SignalP"/>
    </source>
</evidence>
<proteinExistence type="inferred from homology"/>
<evidence type="ECO:0000256" key="1">
    <source>
        <dbReference type="ARBA" id="ARBA00001657"/>
    </source>
</evidence>
<dbReference type="FunFam" id="3.20.20.80:FF:000016">
    <property type="entry name" value="Maltase-glucoamylase, intestinal"/>
    <property type="match status" value="1"/>
</dbReference>
<evidence type="ECO:0000256" key="9">
    <source>
        <dbReference type="RuleBase" id="RU361185"/>
    </source>
</evidence>
<dbReference type="EMBL" id="CM026424">
    <property type="protein sequence ID" value="KAG0580444.1"/>
    <property type="molecule type" value="Genomic_DNA"/>
</dbReference>
<dbReference type="SUPFAM" id="SSF51445">
    <property type="entry name" value="(Trans)glycosidases"/>
    <property type="match status" value="1"/>
</dbReference>
<organism evidence="14 15">
    <name type="scientific">Ceratodon purpureus</name>
    <name type="common">Fire moss</name>
    <name type="synonym">Dicranum purpureum</name>
    <dbReference type="NCBI Taxonomy" id="3225"/>
    <lineage>
        <taxon>Eukaryota</taxon>
        <taxon>Viridiplantae</taxon>
        <taxon>Streptophyta</taxon>
        <taxon>Embryophyta</taxon>
        <taxon>Bryophyta</taxon>
        <taxon>Bryophytina</taxon>
        <taxon>Bryopsida</taxon>
        <taxon>Dicranidae</taxon>
        <taxon>Pseudoditrichales</taxon>
        <taxon>Ditrichaceae</taxon>
        <taxon>Ceratodon</taxon>
    </lineage>
</organism>
<dbReference type="Pfam" id="PF13802">
    <property type="entry name" value="Gal_mutarotas_2"/>
    <property type="match status" value="1"/>
</dbReference>
<dbReference type="GO" id="GO:0090599">
    <property type="term" value="F:alpha-glucosidase activity"/>
    <property type="evidence" value="ECO:0007669"/>
    <property type="project" value="UniProtKB-ARBA"/>
</dbReference>
<dbReference type="InterPro" id="IPR013780">
    <property type="entry name" value="Glyco_hydro_b"/>
</dbReference>
<dbReference type="InterPro" id="IPR025887">
    <property type="entry name" value="Glyco_hydro_31_N_dom"/>
</dbReference>
<evidence type="ECO:0000256" key="2">
    <source>
        <dbReference type="ARBA" id="ARBA00007806"/>
    </source>
</evidence>
<dbReference type="InterPro" id="IPR017853">
    <property type="entry name" value="GH"/>
</dbReference>
<feature type="domain" description="Glycoside hydrolase family 31 TIM barrel" evidence="11">
    <location>
        <begin position="300"/>
        <end position="679"/>
    </location>
</feature>
<dbReference type="SUPFAM" id="SSF51011">
    <property type="entry name" value="Glycosyl hydrolase domain"/>
    <property type="match status" value="1"/>
</dbReference>
<comment type="caution">
    <text evidence="14">The sequence shown here is derived from an EMBL/GenBank/DDBJ whole genome shotgun (WGS) entry which is preliminary data.</text>
</comment>
<protein>
    <recommendedName>
        <fullName evidence="3">alpha-glucosidase</fullName>
        <ecNumber evidence="3">3.2.1.20</ecNumber>
    </recommendedName>
    <alternativeName>
        <fullName evidence="8">Maltase</fullName>
    </alternativeName>
</protein>
<evidence type="ECO:0000313" key="14">
    <source>
        <dbReference type="EMBL" id="KAG0580444.1"/>
    </source>
</evidence>
<dbReference type="Gene3D" id="2.60.40.1760">
    <property type="entry name" value="glycosyl hydrolase (family 31)"/>
    <property type="match status" value="1"/>
</dbReference>
<dbReference type="InterPro" id="IPR030459">
    <property type="entry name" value="Glyco_hydro_31_CS"/>
</dbReference>
<gene>
    <name evidence="14" type="ORF">KC19_4G173900</name>
</gene>
<dbReference type="EC" id="3.2.1.20" evidence="3"/>
<dbReference type="SUPFAM" id="SSF74650">
    <property type="entry name" value="Galactose mutarotase-like"/>
    <property type="match status" value="1"/>
</dbReference>
<dbReference type="Proteomes" id="UP000822688">
    <property type="component" value="Chromosome 4"/>
</dbReference>
<dbReference type="PANTHER" id="PTHR22762">
    <property type="entry name" value="ALPHA-GLUCOSIDASE"/>
    <property type="match status" value="1"/>
</dbReference>
<dbReference type="PROSITE" id="PS00707">
    <property type="entry name" value="GLYCOSYL_HYDROL_F31_2"/>
    <property type="match status" value="1"/>
</dbReference>
<evidence type="ECO:0000259" key="11">
    <source>
        <dbReference type="Pfam" id="PF01055"/>
    </source>
</evidence>
<feature type="domain" description="Glycoside hydrolase family 31 N-terminal" evidence="12">
    <location>
        <begin position="98"/>
        <end position="256"/>
    </location>
</feature>
<keyword evidence="7 9" id="KW-0326">Glycosidase</keyword>
<sequence length="924" mass="102762">MKRSTLAAFRMNAKIFSAVVMVLACCSSLAAARSPKALKSLGQGHRMTSVYNFEDGTGFVADLELIKRTEIYGPDISPLRMVVRYDSDDQVHVHITDSTQTRWEVPQDLIPRPAVPTLALKGESNAAASNGRQLELSYTVEPFGFAITRTSTGECLFNSTPPIDSKTGEAGFNSMVFKDQYLEISTQLPQNNSMFGIGESTRPDGLRLMRNRTYTLWATDMAAYTVDVDLYGAYPFHMDIREGGATHGVLLLNSNGMDIYVGEDLLTYHVIGGVLDFYFFAGPSPLAVVDQYTKLVGRPTPMPYWSFGFHQCRWGYENIDDLRYVVDNYKKANIPLDTIWNDIDYMDAYKDFTFDPIRYDENKVREFVEELHANGQQYVLILDPGISVAYKNYSTLERGLKDDIFLKNEFGNNYLAQVWPGPVFFPDFLHPKATSWWTTEVADFFKKVPFDGLWIDMNEASNFCTGSACSFETSSLGTLGMLRGNDSSNDQCILRCVNGTSRFDNPPYKIDHVGTYNNLGDKTIAMTVKHYNGALEYDAHNLYGLSESIVTQKALQTVTKQRPFILSRSTFVGSGAHTAHWTGDNKATWEDLKYSVVSIINSGMFGVPMVGADICGFAGNTTEELCSRWMQMGAFYPFSRNHAAIGTDSQEPYLWESVAVSSRKALGLRYRLLPHLYTLMFEATKSGAPIVRALFFSFPDDLETLTINHQFLVGNNIMVSPVVYPGHTTVNAYVPKGTWYNLFDFSKVTSKGERFVLSAPADSINVHVHEGQILPMQEARLTSAEVKKTPFTLIVAFGDASFASASGKLFVDNGVDLEMEVRDGSSTFVQYFAERSLQSGSLVGRVISGDYALEQGLVLHNVRLLGVAMSPSKVFVNGQPIAAAEQLKYDANLASVEITGLNVAVGKDFEIKWESQESVGWASQ</sequence>
<feature type="signal peptide" evidence="10">
    <location>
        <begin position="1"/>
        <end position="32"/>
    </location>
</feature>
<dbReference type="InterPro" id="IPR011013">
    <property type="entry name" value="Gal_mutarotase_sf_dom"/>
</dbReference>
<dbReference type="Pfam" id="PF01055">
    <property type="entry name" value="Glyco_hydro_31_2nd"/>
    <property type="match status" value="1"/>
</dbReference>
<comment type="catalytic activity">
    <reaction evidence="1">
        <text>Hydrolysis of terminal, non-reducing (1-&gt;4)-linked alpha-D-glucose residues with release of alpha-D-glucose.</text>
        <dbReference type="EC" id="3.2.1.20"/>
    </reaction>
</comment>
<keyword evidence="15" id="KW-1185">Reference proteome</keyword>
<dbReference type="InterPro" id="IPR048395">
    <property type="entry name" value="Glyco_hydro_31_C"/>
</dbReference>
<keyword evidence="6" id="KW-0325">Glycoprotein</keyword>
<dbReference type="FunFam" id="2.60.40.1180:FF:000044">
    <property type="entry name" value="Alpha-glucosidase 1"/>
    <property type="match status" value="1"/>
</dbReference>
<dbReference type="PROSITE" id="PS51257">
    <property type="entry name" value="PROKAR_LIPOPROTEIN"/>
    <property type="match status" value="1"/>
</dbReference>
<evidence type="ECO:0000256" key="7">
    <source>
        <dbReference type="ARBA" id="ARBA00023295"/>
    </source>
</evidence>
<accession>A0A8T0I9S8</accession>
<dbReference type="Pfam" id="PF21365">
    <property type="entry name" value="Glyco_hydro_31_3rd"/>
    <property type="match status" value="1"/>
</dbReference>